<feature type="binding site" evidence="4">
    <location>
        <begin position="127"/>
        <end position="135"/>
    </location>
    <ligand>
        <name>5-phospho-alpha-D-ribose 1-diphosphate</name>
        <dbReference type="ChEBI" id="CHEBI:58017"/>
    </ligand>
</feature>
<proteinExistence type="inferred from homology"/>
<dbReference type="PANTHER" id="PTHR43285:SF2">
    <property type="entry name" value="ANTHRANILATE PHOSPHORIBOSYLTRANSFERASE"/>
    <property type="match status" value="1"/>
</dbReference>
<sequence>MEYPSIVVTMVGGESPLKGFGLKVDALIKRRNLSRQEVKEMMRQVLFHEQPDIPSGAFLAALTAKGPTAEEVAGCWEAVYEYDTPKVEIPGMKLVENSGTGMDDLKTFNVSTASSIVAASCGIPVVKHAARAITSKCGAIDVAEALGIDVDCPVECVKKSIERCNIGIFNGMNPALHPGLARILKDIRFGSVLNIAASLANPAMPRIGLRGIYSRNLLLPVAEVMREIGYKRALVVSGTSSRTGKSVDEISIIGETYVAELFDDGTISTYELAPKDVGVCASVDESEILASSDPKGEARALIRALSGEDRPKAAMTAANAGALIYLSGKSDSIADGAAVAFEAIGSGKAIEKLEEWIKAQNRDPERGIRIFESVAETKSATFNPLLGFLI</sequence>
<dbReference type="EC" id="2.4.2.18" evidence="4"/>
<dbReference type="EMBL" id="RXGA01000001">
    <property type="protein sequence ID" value="RWX74200.1"/>
    <property type="molecule type" value="Genomic_DNA"/>
</dbReference>
<keyword evidence="4" id="KW-0460">Magnesium</keyword>
<comment type="subunit">
    <text evidence="4">Homodimer.</text>
</comment>
<feature type="binding site" evidence="4">
    <location>
        <position position="111"/>
    </location>
    <ligand>
        <name>Mg(2+)</name>
        <dbReference type="ChEBI" id="CHEBI:18420"/>
        <label>1</label>
    </ligand>
</feature>
<dbReference type="GO" id="GO:0000287">
    <property type="term" value="F:magnesium ion binding"/>
    <property type="evidence" value="ECO:0007669"/>
    <property type="project" value="UniProtKB-UniRule"/>
</dbReference>
<dbReference type="GO" id="GO:0004048">
    <property type="term" value="F:anthranilate phosphoribosyltransferase activity"/>
    <property type="evidence" value="ECO:0007669"/>
    <property type="project" value="UniProtKB-UniRule"/>
</dbReference>
<feature type="binding site" evidence="4">
    <location>
        <position position="249"/>
    </location>
    <ligand>
        <name>Mg(2+)</name>
        <dbReference type="ChEBI" id="CHEBI:18420"/>
        <label>2</label>
    </ligand>
</feature>
<feature type="binding site" evidence="4">
    <location>
        <position position="249"/>
    </location>
    <ligand>
        <name>Mg(2+)</name>
        <dbReference type="ChEBI" id="CHEBI:18420"/>
        <label>1</label>
    </ligand>
</feature>
<dbReference type="NCBIfam" id="TIGR01245">
    <property type="entry name" value="trpD"/>
    <property type="match status" value="1"/>
</dbReference>
<comment type="catalytic activity">
    <reaction evidence="4">
        <text>N-(5-phospho-beta-D-ribosyl)anthranilate + diphosphate = 5-phospho-alpha-D-ribose 1-diphosphate + anthranilate</text>
        <dbReference type="Rhea" id="RHEA:11768"/>
        <dbReference type="ChEBI" id="CHEBI:16567"/>
        <dbReference type="ChEBI" id="CHEBI:18277"/>
        <dbReference type="ChEBI" id="CHEBI:33019"/>
        <dbReference type="ChEBI" id="CHEBI:58017"/>
        <dbReference type="EC" id="2.4.2.18"/>
    </reaction>
</comment>
<gene>
    <name evidence="4" type="primary">trpD</name>
    <name evidence="7" type="ORF">Metus_0225</name>
</gene>
<keyword evidence="4" id="KW-0479">Metal-binding</keyword>
<feature type="domain" description="Glycosyl transferase family 3 N-terminal" evidence="6">
    <location>
        <begin position="26"/>
        <end position="81"/>
    </location>
</feature>
<feature type="domain" description="Glycosyl transferase family 3" evidence="5">
    <location>
        <begin position="93"/>
        <end position="349"/>
    </location>
</feature>
<dbReference type="PANTHER" id="PTHR43285">
    <property type="entry name" value="ANTHRANILATE PHOSPHORIBOSYLTRANSFERASE"/>
    <property type="match status" value="1"/>
</dbReference>
<comment type="cofactor">
    <cofactor evidence="4">
        <name>Mg(2+)</name>
        <dbReference type="ChEBI" id="CHEBI:18420"/>
    </cofactor>
    <text evidence="4">Binds 2 magnesium ions per monomer.</text>
</comment>
<dbReference type="Gene3D" id="3.40.1030.10">
    <property type="entry name" value="Nucleoside phosphorylase/phosphoribosyltransferase catalytic domain"/>
    <property type="match status" value="1"/>
</dbReference>
<keyword evidence="4" id="KW-0057">Aromatic amino acid biosynthesis</keyword>
<dbReference type="Proteomes" id="UP000288215">
    <property type="component" value="Unassembled WGS sequence"/>
</dbReference>
<comment type="caution">
    <text evidence="4">Lacks conserved residue(s) required for the propagation of feature annotation.</text>
</comment>
<name>A0A444L9L3_METS7</name>
<dbReference type="GO" id="GO:0000162">
    <property type="term" value="P:L-tryptophan biosynthetic process"/>
    <property type="evidence" value="ECO:0007669"/>
    <property type="project" value="UniProtKB-UniRule"/>
</dbReference>
<dbReference type="SUPFAM" id="SSF47648">
    <property type="entry name" value="Nucleoside phosphorylase/phosphoribosyltransferase N-terminal domain"/>
    <property type="match status" value="1"/>
</dbReference>
<evidence type="ECO:0000256" key="2">
    <source>
        <dbReference type="ARBA" id="ARBA00022676"/>
    </source>
</evidence>
<feature type="binding site" evidence="4">
    <location>
        <position position="107"/>
    </location>
    <ligand>
        <name>5-phospho-alpha-D-ribose 1-diphosphate</name>
        <dbReference type="ChEBI" id="CHEBI:58017"/>
    </ligand>
</feature>
<dbReference type="SUPFAM" id="SSF52418">
    <property type="entry name" value="Nucleoside phosphorylase/phosphoribosyltransferase catalytic domain"/>
    <property type="match status" value="1"/>
</dbReference>
<comment type="pathway">
    <text evidence="4">Amino-acid biosynthesis; L-tryptophan biosynthesis; L-tryptophan from chorismate: step 2/5.</text>
</comment>
<feature type="binding site" evidence="4">
    <location>
        <position position="99"/>
    </location>
    <ligand>
        <name>anthranilate</name>
        <dbReference type="ChEBI" id="CHEBI:16567"/>
        <label>1</label>
    </ligand>
</feature>
<comment type="function">
    <text evidence="4">Catalyzes the transfer of the phosphoribosyl group of 5-phosphorylribose-1-pyrophosphate (PRPP) to anthranilate to yield N-(5'-phosphoribosyl)-anthranilate (PRA).</text>
</comment>
<dbReference type="Pfam" id="PF02885">
    <property type="entry name" value="Glycos_trans_3N"/>
    <property type="match status" value="1"/>
</dbReference>
<evidence type="ECO:0000259" key="6">
    <source>
        <dbReference type="Pfam" id="PF02885"/>
    </source>
</evidence>
<feature type="binding site" evidence="4">
    <location>
        <position position="248"/>
    </location>
    <ligand>
        <name>Mg(2+)</name>
        <dbReference type="ChEBI" id="CHEBI:18420"/>
        <label>2</label>
    </ligand>
</feature>
<comment type="caution">
    <text evidence="7">The sequence shown here is derived from an EMBL/GenBank/DDBJ whole genome shotgun (WGS) entry which is preliminary data.</text>
</comment>
<protein>
    <recommendedName>
        <fullName evidence="4">Anthranilate phosphoribosyltransferase</fullName>
        <ecNumber evidence="4">2.4.2.18</ecNumber>
    </recommendedName>
</protein>
<keyword evidence="3 4" id="KW-0808">Transferase</keyword>
<dbReference type="InterPro" id="IPR005940">
    <property type="entry name" value="Anthranilate_Pribosyl_Tfrase"/>
</dbReference>
<dbReference type="GO" id="GO:0005829">
    <property type="term" value="C:cytosol"/>
    <property type="evidence" value="ECO:0007669"/>
    <property type="project" value="TreeGrafter"/>
</dbReference>
<dbReference type="HAMAP" id="MF_00211">
    <property type="entry name" value="TrpD"/>
    <property type="match status" value="1"/>
</dbReference>
<evidence type="ECO:0000256" key="3">
    <source>
        <dbReference type="ARBA" id="ARBA00022679"/>
    </source>
</evidence>
<dbReference type="InterPro" id="IPR000312">
    <property type="entry name" value="Glycosyl_Trfase_fam3"/>
</dbReference>
<keyword evidence="4" id="KW-0822">Tryptophan biosynthesis</keyword>
<organism evidence="7 8">
    <name type="scientific">Methanosuratincola subterraneus</name>
    <dbReference type="NCBI Taxonomy" id="2593994"/>
    <lineage>
        <taxon>Archaea</taxon>
        <taxon>Thermoproteota</taxon>
        <taxon>Methanosuratincolia</taxon>
        <taxon>Candidatus Methanomethylicales</taxon>
        <taxon>Candidatus Methanomethylicaceae</taxon>
        <taxon>Candidatus Methanosuratincola (ex Vanwonterghem et al. 2016)</taxon>
    </lineage>
</organism>
<feature type="binding site" evidence="4">
    <location>
        <begin position="109"/>
        <end position="112"/>
    </location>
    <ligand>
        <name>5-phospho-alpha-D-ribose 1-diphosphate</name>
        <dbReference type="ChEBI" id="CHEBI:58017"/>
    </ligand>
</feature>
<comment type="similarity">
    <text evidence="4">Belongs to the anthranilate phosphoribosyltransferase family.</text>
</comment>
<dbReference type="Gene3D" id="1.20.970.10">
    <property type="entry name" value="Transferase, Pyrimidine Nucleoside Phosphorylase, Chain C"/>
    <property type="match status" value="1"/>
</dbReference>
<accession>A0A444L9L3</accession>
<evidence type="ECO:0000256" key="1">
    <source>
        <dbReference type="ARBA" id="ARBA00022605"/>
    </source>
</evidence>
<feature type="binding site" evidence="4">
    <location>
        <position position="99"/>
    </location>
    <ligand>
        <name>5-phospho-alpha-D-ribose 1-diphosphate</name>
        <dbReference type="ChEBI" id="CHEBI:58017"/>
    </ligand>
</feature>
<dbReference type="InterPro" id="IPR017459">
    <property type="entry name" value="Glycosyl_Trfase_fam3_N_dom"/>
</dbReference>
<reference evidence="7 8" key="1">
    <citation type="submission" date="2018-12" db="EMBL/GenBank/DDBJ databases">
        <title>The complete genome of the methanogenic archaea of the candidate phylum Verstraetearchaeota, obtained from the metagenome of underground thermal water.</title>
        <authorList>
            <person name="Kadnikov V.V."/>
            <person name="Mardanov A.V."/>
            <person name="Beletsky A.V."/>
            <person name="Karnachuk O.V."/>
            <person name="Ravin N.V."/>
        </authorList>
    </citation>
    <scope>NUCLEOTIDE SEQUENCE [LARGE SCALE GENOMIC DNA]</scope>
    <source>
        <strain evidence="7">Ch88</strain>
    </source>
</reference>
<dbReference type="InterPro" id="IPR036320">
    <property type="entry name" value="Glycosyl_Trfase_fam3_N_dom_sf"/>
</dbReference>
<keyword evidence="1 4" id="KW-0028">Amino-acid biosynthesis</keyword>
<evidence type="ECO:0000313" key="8">
    <source>
        <dbReference type="Proteomes" id="UP000288215"/>
    </source>
</evidence>
<evidence type="ECO:0000259" key="5">
    <source>
        <dbReference type="Pfam" id="PF00591"/>
    </source>
</evidence>
<dbReference type="AlphaFoldDB" id="A0A444L9L3"/>
<dbReference type="Pfam" id="PF00591">
    <property type="entry name" value="Glycos_transf_3"/>
    <property type="match status" value="1"/>
</dbReference>
<dbReference type="InterPro" id="IPR035902">
    <property type="entry name" value="Nuc_phospho_transferase"/>
</dbReference>
<keyword evidence="2 4" id="KW-0328">Glycosyltransferase</keyword>
<evidence type="ECO:0000313" key="7">
    <source>
        <dbReference type="EMBL" id="RWX74200.1"/>
    </source>
</evidence>
<feature type="binding site" evidence="4">
    <location>
        <position position="139"/>
    </location>
    <ligand>
        <name>5-phospho-alpha-D-ribose 1-diphosphate</name>
        <dbReference type="ChEBI" id="CHEBI:58017"/>
    </ligand>
</feature>
<evidence type="ECO:0000256" key="4">
    <source>
        <dbReference type="HAMAP-Rule" id="MF_00211"/>
    </source>
</evidence>